<accession>A0A285ZPH7</accession>
<keyword evidence="1" id="KW-1133">Transmembrane helix</keyword>
<keyword evidence="1" id="KW-0472">Membrane</keyword>
<feature type="transmembrane region" description="Helical" evidence="1">
    <location>
        <begin position="9"/>
        <end position="28"/>
    </location>
</feature>
<proteinExistence type="predicted"/>
<keyword evidence="1" id="KW-0812">Transmembrane</keyword>
<evidence type="ECO:0000313" key="2">
    <source>
        <dbReference type="EMBL" id="SOD11552.1"/>
    </source>
</evidence>
<organism evidence="2 3">
    <name type="scientific">Pedobacter xixiisoli</name>
    <dbReference type="NCBI Taxonomy" id="1476464"/>
    <lineage>
        <taxon>Bacteria</taxon>
        <taxon>Pseudomonadati</taxon>
        <taxon>Bacteroidota</taxon>
        <taxon>Sphingobacteriia</taxon>
        <taxon>Sphingobacteriales</taxon>
        <taxon>Sphingobacteriaceae</taxon>
        <taxon>Pedobacter</taxon>
    </lineage>
</organism>
<dbReference type="AlphaFoldDB" id="A0A285ZPH7"/>
<gene>
    <name evidence="2" type="ORF">SAMN06297358_0207</name>
</gene>
<dbReference type="OrthoDB" id="916275at2"/>
<sequence>MRRGILSTILFYFVIALPLWMFLAWLIWPKTKYVIAIIDKTVLFKSGQEHASLTWVLRNNKYSKTSTDLYKVGRDYFGFFPNKNKKYDLKGLEKVSNENLEKLSRNSDMVYVTDTYGIYSKEWYLGRNITERQRLLYGGLSTQDMLFLKKMKQKKKLIVTEFNTFATPTPEPIAREFEQTFNLKWTGWVGKYFDSFDTVQNKELPKWLVENYMAQNNNKWPFKKSGIAFVHKSDKIVVLEYVTHLNAEVPYILTKKEEREKYNIPKSMKYPFWFDIIQTSRSNKIVSFYDLKVNSEGSKVLAKNHIPSQFPAIIEHYRKDYKFYYFCGDFADNPISQGGSYFKGISYFRSLFYNDDIAAERVSFFWEFYRPMVNSILHEYYEDMKKEDKK</sequence>
<dbReference type="Proteomes" id="UP000219281">
    <property type="component" value="Unassembled WGS sequence"/>
</dbReference>
<evidence type="ECO:0000313" key="3">
    <source>
        <dbReference type="Proteomes" id="UP000219281"/>
    </source>
</evidence>
<dbReference type="EMBL" id="OCMT01000001">
    <property type="protein sequence ID" value="SOD11552.1"/>
    <property type="molecule type" value="Genomic_DNA"/>
</dbReference>
<reference evidence="3" key="1">
    <citation type="submission" date="2017-09" db="EMBL/GenBank/DDBJ databases">
        <authorList>
            <person name="Varghese N."/>
            <person name="Submissions S."/>
        </authorList>
    </citation>
    <scope>NUCLEOTIDE SEQUENCE [LARGE SCALE GENOMIC DNA]</scope>
    <source>
        <strain evidence="3">CGMCC 1.12803</strain>
    </source>
</reference>
<keyword evidence="3" id="KW-1185">Reference proteome</keyword>
<name>A0A285ZPH7_9SPHI</name>
<evidence type="ECO:0000256" key="1">
    <source>
        <dbReference type="SAM" id="Phobius"/>
    </source>
</evidence>
<dbReference type="RefSeq" id="WP_097127681.1">
    <property type="nucleotide sequence ID" value="NZ_OCMT01000001.1"/>
</dbReference>
<protein>
    <submittedName>
        <fullName evidence="2">Uncharacterized protein</fullName>
    </submittedName>
</protein>